<dbReference type="PANTHER" id="PTHR35184">
    <property type="entry name" value="YALI0C10208P"/>
    <property type="match status" value="1"/>
</dbReference>
<evidence type="ECO:0000313" key="3">
    <source>
        <dbReference type="Proteomes" id="UP001310594"/>
    </source>
</evidence>
<reference evidence="2" key="1">
    <citation type="submission" date="2023-08" db="EMBL/GenBank/DDBJ databases">
        <title>Black Yeasts Isolated from many extreme environments.</title>
        <authorList>
            <person name="Coleine C."/>
            <person name="Stajich J.E."/>
            <person name="Selbmann L."/>
        </authorList>
    </citation>
    <scope>NUCLEOTIDE SEQUENCE</scope>
    <source>
        <strain evidence="2">CCFEE 5810</strain>
    </source>
</reference>
<dbReference type="PANTHER" id="PTHR35184:SF1">
    <property type="entry name" value="INTEGRAL MEMBRANE PROTEIN"/>
    <property type="match status" value="1"/>
</dbReference>
<feature type="transmembrane region" description="Helical" evidence="1">
    <location>
        <begin position="100"/>
        <end position="121"/>
    </location>
</feature>
<feature type="transmembrane region" description="Helical" evidence="1">
    <location>
        <begin position="255"/>
        <end position="275"/>
    </location>
</feature>
<keyword evidence="1" id="KW-0472">Membrane</keyword>
<dbReference type="AlphaFoldDB" id="A0AAN7WEF5"/>
<comment type="caution">
    <text evidence="2">The sequence shown here is derived from an EMBL/GenBank/DDBJ whole genome shotgun (WGS) entry which is preliminary data.</text>
</comment>
<name>A0AAN7WEF5_9PEZI</name>
<keyword evidence="1" id="KW-0812">Transmembrane</keyword>
<dbReference type="InterPro" id="IPR021460">
    <property type="entry name" value="DUF3112"/>
</dbReference>
<feature type="transmembrane region" description="Helical" evidence="1">
    <location>
        <begin position="178"/>
        <end position="196"/>
    </location>
</feature>
<gene>
    <name evidence="2" type="ORF">LTR97_003736</name>
</gene>
<keyword evidence="1" id="KW-1133">Transmembrane helix</keyword>
<protein>
    <submittedName>
        <fullName evidence="2">Uncharacterized protein</fullName>
    </submittedName>
</protein>
<feature type="transmembrane region" description="Helical" evidence="1">
    <location>
        <begin position="62"/>
        <end position="88"/>
    </location>
</feature>
<feature type="transmembrane region" description="Helical" evidence="1">
    <location>
        <begin position="217"/>
        <end position="235"/>
    </location>
</feature>
<sequence length="319" mass="35046">MSQPNMPPQGPPYAPPTATIGGLPTVPVDVPICAVFLALYFSGTVANLATFKINWKHGHHFLISWALGGAFCGARVTTCIMRIVWAIYPTNVSVAIAAQILNNAGILMVYVVNLLFALRILRARHPSIGWNRLLHWTCITLYTMVGVAIAIVISMIVLSAYTLNHTTLQAAHDVQLVMLTYITIFAFLAPLMLFFTMAIAPSPHPEHFGEGSMSRKVTVLALSTALTTIIASFRVGTTWQPARSKTNPAWYDTRAAFYCFGFMIEIIIVMLFLAARVDKLFYVPAGSSKSQSYLKDFDGSMRSGSMVELDEGKQTQETC</sequence>
<organism evidence="2 3">
    <name type="scientific">Elasticomyces elasticus</name>
    <dbReference type="NCBI Taxonomy" id="574655"/>
    <lineage>
        <taxon>Eukaryota</taxon>
        <taxon>Fungi</taxon>
        <taxon>Dikarya</taxon>
        <taxon>Ascomycota</taxon>
        <taxon>Pezizomycotina</taxon>
        <taxon>Dothideomycetes</taxon>
        <taxon>Dothideomycetidae</taxon>
        <taxon>Mycosphaerellales</taxon>
        <taxon>Teratosphaeriaceae</taxon>
        <taxon>Elasticomyces</taxon>
    </lineage>
</organism>
<feature type="transmembrane region" description="Helical" evidence="1">
    <location>
        <begin position="20"/>
        <end position="41"/>
    </location>
</feature>
<accession>A0AAN7WEF5</accession>
<dbReference type="EMBL" id="JAVRQU010000005">
    <property type="protein sequence ID" value="KAK5702790.1"/>
    <property type="molecule type" value="Genomic_DNA"/>
</dbReference>
<evidence type="ECO:0000313" key="2">
    <source>
        <dbReference type="EMBL" id="KAK5702790.1"/>
    </source>
</evidence>
<proteinExistence type="predicted"/>
<feature type="transmembrane region" description="Helical" evidence="1">
    <location>
        <begin position="133"/>
        <end position="158"/>
    </location>
</feature>
<dbReference type="Pfam" id="PF11309">
    <property type="entry name" value="DUF3112"/>
    <property type="match status" value="1"/>
</dbReference>
<dbReference type="Proteomes" id="UP001310594">
    <property type="component" value="Unassembled WGS sequence"/>
</dbReference>
<evidence type="ECO:0000256" key="1">
    <source>
        <dbReference type="SAM" id="Phobius"/>
    </source>
</evidence>